<dbReference type="AlphaFoldDB" id="A0A1E3BPP4"/>
<dbReference type="Proteomes" id="UP000094569">
    <property type="component" value="Unassembled WGS sequence"/>
</dbReference>
<accession>A0A1E3BPP4</accession>
<comment type="caution">
    <text evidence="1">The sequence shown here is derived from an EMBL/GenBank/DDBJ whole genome shotgun (WGS) entry which is preliminary data.</text>
</comment>
<evidence type="ECO:0000313" key="1">
    <source>
        <dbReference type="EMBL" id="ODM22925.1"/>
    </source>
</evidence>
<keyword evidence="2" id="KW-1185">Reference proteome</keyword>
<sequence length="65" mass="7346">MPLIHHTSQVYSNSSPQQLLEELCEAVVQAKSTTILEWLDVDPATSEKVTNHLLEDPLFESLNVR</sequence>
<evidence type="ECO:0000313" key="2">
    <source>
        <dbReference type="Proteomes" id="UP000094569"/>
    </source>
</evidence>
<protein>
    <submittedName>
        <fullName evidence="1">Uncharacterized protein</fullName>
    </submittedName>
</protein>
<name>A0A1E3BPP4_ASPCR</name>
<dbReference type="EMBL" id="JXNT01000001">
    <property type="protein sequence ID" value="ODM22925.1"/>
    <property type="molecule type" value="Genomic_DNA"/>
</dbReference>
<proteinExistence type="predicted"/>
<dbReference type="VEuPathDB" id="FungiDB:SI65_00514"/>
<gene>
    <name evidence="1" type="ORF">SI65_00514</name>
</gene>
<reference evidence="1 2" key="1">
    <citation type="journal article" date="2016" name="BMC Genomics">
        <title>Comparative genomic and transcriptomic analyses of the Fuzhuan brick tea-fermentation fungus Aspergillus cristatus.</title>
        <authorList>
            <person name="Ge Y."/>
            <person name="Wang Y."/>
            <person name="Liu Y."/>
            <person name="Tan Y."/>
            <person name="Ren X."/>
            <person name="Zhang X."/>
            <person name="Hyde K.D."/>
            <person name="Liu Y."/>
            <person name="Liu Z."/>
        </authorList>
    </citation>
    <scope>NUCLEOTIDE SEQUENCE [LARGE SCALE GENOMIC DNA]</scope>
    <source>
        <strain evidence="1 2">GZAAS20.1005</strain>
    </source>
</reference>
<organism evidence="1 2">
    <name type="scientific">Aspergillus cristatus</name>
    <name type="common">Chinese Fuzhuan brick tea-fermentation fungus</name>
    <name type="synonym">Eurotium cristatum</name>
    <dbReference type="NCBI Taxonomy" id="573508"/>
    <lineage>
        <taxon>Eukaryota</taxon>
        <taxon>Fungi</taxon>
        <taxon>Dikarya</taxon>
        <taxon>Ascomycota</taxon>
        <taxon>Pezizomycotina</taxon>
        <taxon>Eurotiomycetes</taxon>
        <taxon>Eurotiomycetidae</taxon>
        <taxon>Eurotiales</taxon>
        <taxon>Aspergillaceae</taxon>
        <taxon>Aspergillus</taxon>
        <taxon>Aspergillus subgen. Aspergillus</taxon>
    </lineage>
</organism>